<protein>
    <submittedName>
        <fullName evidence="1">Uncharacterized protein</fullName>
    </submittedName>
</protein>
<evidence type="ECO:0000313" key="1">
    <source>
        <dbReference type="EMBL" id="KAH3874339.1"/>
    </source>
</evidence>
<dbReference type="EMBL" id="JAIWYP010000002">
    <property type="protein sequence ID" value="KAH3874339.1"/>
    <property type="molecule type" value="Genomic_DNA"/>
</dbReference>
<sequence length="50" mass="5577">MNRFLPRLAKTALEQSLEESGIFPVKPELKSIDGIEKSITCKNISNETSI</sequence>
<gene>
    <name evidence="1" type="ORF">DPMN_037581</name>
</gene>
<accession>A0A9D4MDS9</accession>
<reference evidence="1" key="1">
    <citation type="journal article" date="2019" name="bioRxiv">
        <title>The Genome of the Zebra Mussel, Dreissena polymorpha: A Resource for Invasive Species Research.</title>
        <authorList>
            <person name="McCartney M.A."/>
            <person name="Auch B."/>
            <person name="Kono T."/>
            <person name="Mallez S."/>
            <person name="Zhang Y."/>
            <person name="Obille A."/>
            <person name="Becker A."/>
            <person name="Abrahante J.E."/>
            <person name="Garbe J."/>
            <person name="Badalamenti J.P."/>
            <person name="Herman A."/>
            <person name="Mangelson H."/>
            <person name="Liachko I."/>
            <person name="Sullivan S."/>
            <person name="Sone E.D."/>
            <person name="Koren S."/>
            <person name="Silverstein K.A.T."/>
            <person name="Beckman K.B."/>
            <person name="Gohl D.M."/>
        </authorList>
    </citation>
    <scope>NUCLEOTIDE SEQUENCE</scope>
    <source>
        <strain evidence="1">Duluth1</strain>
        <tissue evidence="1">Whole animal</tissue>
    </source>
</reference>
<organism evidence="1 2">
    <name type="scientific">Dreissena polymorpha</name>
    <name type="common">Zebra mussel</name>
    <name type="synonym">Mytilus polymorpha</name>
    <dbReference type="NCBI Taxonomy" id="45954"/>
    <lineage>
        <taxon>Eukaryota</taxon>
        <taxon>Metazoa</taxon>
        <taxon>Spiralia</taxon>
        <taxon>Lophotrochozoa</taxon>
        <taxon>Mollusca</taxon>
        <taxon>Bivalvia</taxon>
        <taxon>Autobranchia</taxon>
        <taxon>Heteroconchia</taxon>
        <taxon>Euheterodonta</taxon>
        <taxon>Imparidentia</taxon>
        <taxon>Neoheterodontei</taxon>
        <taxon>Myida</taxon>
        <taxon>Dreissenoidea</taxon>
        <taxon>Dreissenidae</taxon>
        <taxon>Dreissena</taxon>
    </lineage>
</organism>
<proteinExistence type="predicted"/>
<dbReference type="Proteomes" id="UP000828390">
    <property type="component" value="Unassembled WGS sequence"/>
</dbReference>
<reference evidence="1" key="2">
    <citation type="submission" date="2020-11" db="EMBL/GenBank/DDBJ databases">
        <authorList>
            <person name="McCartney M.A."/>
            <person name="Auch B."/>
            <person name="Kono T."/>
            <person name="Mallez S."/>
            <person name="Becker A."/>
            <person name="Gohl D.M."/>
            <person name="Silverstein K.A.T."/>
            <person name="Koren S."/>
            <person name="Bechman K.B."/>
            <person name="Herman A."/>
            <person name="Abrahante J.E."/>
            <person name="Garbe J."/>
        </authorList>
    </citation>
    <scope>NUCLEOTIDE SEQUENCE</scope>
    <source>
        <strain evidence="1">Duluth1</strain>
        <tissue evidence="1">Whole animal</tissue>
    </source>
</reference>
<dbReference type="AlphaFoldDB" id="A0A9D4MDS9"/>
<keyword evidence="2" id="KW-1185">Reference proteome</keyword>
<comment type="caution">
    <text evidence="1">The sequence shown here is derived from an EMBL/GenBank/DDBJ whole genome shotgun (WGS) entry which is preliminary data.</text>
</comment>
<evidence type="ECO:0000313" key="2">
    <source>
        <dbReference type="Proteomes" id="UP000828390"/>
    </source>
</evidence>
<name>A0A9D4MDS9_DREPO</name>